<dbReference type="Pfam" id="PF03963">
    <property type="entry name" value="FlgD"/>
    <property type="match status" value="1"/>
</dbReference>
<evidence type="ECO:0000313" key="6">
    <source>
        <dbReference type="EMBL" id="AGK59382.1"/>
    </source>
</evidence>
<organism evidence="6 7">
    <name type="scientific">Hyphomicrobium denitrificans 1NES1</name>
    <dbReference type="NCBI Taxonomy" id="670307"/>
    <lineage>
        <taxon>Bacteria</taxon>
        <taxon>Pseudomonadati</taxon>
        <taxon>Pseudomonadota</taxon>
        <taxon>Alphaproteobacteria</taxon>
        <taxon>Hyphomicrobiales</taxon>
        <taxon>Hyphomicrobiaceae</taxon>
        <taxon>Hyphomicrobium</taxon>
    </lineage>
</organism>
<evidence type="ECO:0000256" key="2">
    <source>
        <dbReference type="ARBA" id="ARBA00016013"/>
    </source>
</evidence>
<dbReference type="STRING" id="670307.HYPDE_38563"/>
<name>N0BAV9_9HYPH</name>
<dbReference type="AlphaFoldDB" id="N0BAV9"/>
<evidence type="ECO:0000313" key="7">
    <source>
        <dbReference type="Proteomes" id="UP000005952"/>
    </source>
</evidence>
<keyword evidence="7" id="KW-1185">Reference proteome</keyword>
<dbReference type="eggNOG" id="COG1843">
    <property type="taxonomic scope" value="Bacteria"/>
</dbReference>
<keyword evidence="6" id="KW-0966">Cell projection</keyword>
<keyword evidence="6" id="KW-0969">Cilium</keyword>
<evidence type="ECO:0000256" key="5">
    <source>
        <dbReference type="SAM" id="MobiDB-lite"/>
    </source>
</evidence>
<dbReference type="RefSeq" id="WP_015599397.1">
    <property type="nucleotide sequence ID" value="NC_021172.1"/>
</dbReference>
<accession>N0BAV9</accession>
<proteinExistence type="inferred from homology"/>
<sequence>MTTIPATSNTSGTQSTTSNNSTDSSTLNYDDFLQLMVAQLRNQDPLNPTDSTEYMSQIAQFSSVEQGINTNSKLDQLLVNSNISQASTMVGLTLTSADGSTSGIVTSVRIDSSGSTAILNNGKEIPITQGVTLGYQ</sequence>
<dbReference type="NCBIfam" id="NF004670">
    <property type="entry name" value="PRK06009.1"/>
    <property type="match status" value="1"/>
</dbReference>
<evidence type="ECO:0000256" key="4">
    <source>
        <dbReference type="ARBA" id="ARBA00024746"/>
    </source>
</evidence>
<gene>
    <name evidence="6" type="primary">flgD</name>
    <name evidence="6" type="ORF">HYPDE_38563</name>
</gene>
<feature type="region of interest" description="Disordered" evidence="5">
    <location>
        <begin position="1"/>
        <end position="25"/>
    </location>
</feature>
<dbReference type="KEGG" id="hdt:HYPDE_38563"/>
<dbReference type="OrthoDB" id="9785233at2"/>
<dbReference type="InterPro" id="IPR005648">
    <property type="entry name" value="FlgD"/>
</dbReference>
<dbReference type="Proteomes" id="UP000005952">
    <property type="component" value="Chromosome"/>
</dbReference>
<feature type="compositionally biased region" description="Low complexity" evidence="5">
    <location>
        <begin position="7"/>
        <end position="25"/>
    </location>
</feature>
<reference evidence="6 7" key="1">
    <citation type="journal article" date="2013" name="Genome Announc.">
        <title>Genome sequences for three denitrifying bacterial strains isolated from a uranium- and nitrate-contaminated subsurface environment.</title>
        <authorList>
            <person name="Venkatramanan R."/>
            <person name="Prakash O."/>
            <person name="Woyke T."/>
            <person name="Chain P."/>
            <person name="Goodwin L.A."/>
            <person name="Watson D."/>
            <person name="Brooks S."/>
            <person name="Kostka J.E."/>
            <person name="Green S.J."/>
        </authorList>
    </citation>
    <scope>NUCLEOTIDE SEQUENCE [LARGE SCALE GENOMIC DNA]</scope>
    <source>
        <strain evidence="6 7">1NES1</strain>
    </source>
</reference>
<evidence type="ECO:0000256" key="1">
    <source>
        <dbReference type="ARBA" id="ARBA00010577"/>
    </source>
</evidence>
<dbReference type="HOGENOM" id="CLU_047535_1_3_5"/>
<keyword evidence="6" id="KW-0282">Flagellum</keyword>
<comment type="similarity">
    <text evidence="1">Belongs to the FlgD family.</text>
</comment>
<comment type="function">
    <text evidence="4">Required for flagellar hook formation. May act as a scaffolding protein.</text>
</comment>
<keyword evidence="3" id="KW-1005">Bacterial flagellum biogenesis</keyword>
<dbReference type="EMBL" id="CP005587">
    <property type="protein sequence ID" value="AGK59382.1"/>
    <property type="molecule type" value="Genomic_DNA"/>
</dbReference>
<dbReference type="GO" id="GO:0044781">
    <property type="term" value="P:bacterial-type flagellum organization"/>
    <property type="evidence" value="ECO:0007669"/>
    <property type="project" value="UniProtKB-KW"/>
</dbReference>
<evidence type="ECO:0000256" key="3">
    <source>
        <dbReference type="ARBA" id="ARBA00022795"/>
    </source>
</evidence>
<protein>
    <recommendedName>
        <fullName evidence="2">Basal-body rod modification protein FlgD</fullName>
    </recommendedName>
</protein>